<organism evidence="1 2">
    <name type="scientific">Branchiostoma lanceolatum</name>
    <name type="common">Common lancelet</name>
    <name type="synonym">Amphioxus lanceolatum</name>
    <dbReference type="NCBI Taxonomy" id="7740"/>
    <lineage>
        <taxon>Eukaryota</taxon>
        <taxon>Metazoa</taxon>
        <taxon>Chordata</taxon>
        <taxon>Cephalochordata</taxon>
        <taxon>Leptocardii</taxon>
        <taxon>Amphioxiformes</taxon>
        <taxon>Branchiostomatidae</taxon>
        <taxon>Branchiostoma</taxon>
    </lineage>
</organism>
<name>A0A8K0A3L3_BRALA</name>
<gene>
    <name evidence="1" type="primary">Hypp3846</name>
    <name evidence="1" type="ORF">BLAG_LOCUS21253</name>
</gene>
<proteinExistence type="predicted"/>
<dbReference type="Proteomes" id="UP000838412">
    <property type="component" value="Chromosome 6"/>
</dbReference>
<keyword evidence="2" id="KW-1185">Reference proteome</keyword>
<sequence length="145" mass="16394">MYQGHRAKTVQDKNMRDSCQANDNMYDQINEDEVYDPLGHDYSEIKDVRADASSAVDNGRTDGNVYNAVNEDEEYIPSGHVYNEIKDEDTNGEHKPVRFDSPGVDKEIIQSEYVNNTPEQATQDENFEDDGSVTFYAAAAEREGD</sequence>
<reference evidence="1" key="1">
    <citation type="submission" date="2022-01" db="EMBL/GenBank/DDBJ databases">
        <authorList>
            <person name="Braso-Vives M."/>
        </authorList>
    </citation>
    <scope>NUCLEOTIDE SEQUENCE</scope>
</reference>
<accession>A0A8K0A3L3</accession>
<dbReference type="EMBL" id="OV696691">
    <property type="protein sequence ID" value="CAH1268238.1"/>
    <property type="molecule type" value="Genomic_DNA"/>
</dbReference>
<evidence type="ECO:0000313" key="2">
    <source>
        <dbReference type="Proteomes" id="UP000838412"/>
    </source>
</evidence>
<evidence type="ECO:0000313" key="1">
    <source>
        <dbReference type="EMBL" id="CAH1268238.1"/>
    </source>
</evidence>
<protein>
    <submittedName>
        <fullName evidence="1">Hypp3846 protein</fullName>
    </submittedName>
</protein>
<dbReference type="AlphaFoldDB" id="A0A8K0A3L3"/>